<name>A0A6J7L7V1_9ZZZZ</name>
<evidence type="ECO:0000313" key="2">
    <source>
        <dbReference type="EMBL" id="CAB5023057.1"/>
    </source>
</evidence>
<protein>
    <submittedName>
        <fullName evidence="1">Unannotated protein</fullName>
    </submittedName>
</protein>
<evidence type="ECO:0000313" key="1">
    <source>
        <dbReference type="EMBL" id="CAB4964330.1"/>
    </source>
</evidence>
<sequence length="34" mass="3589">MIVVVSVKVMESLTRTVTPTRAVAPTESVTVTVS</sequence>
<proteinExistence type="predicted"/>
<dbReference type="EMBL" id="CAFBNS010000141">
    <property type="protein sequence ID" value="CAB4964330.1"/>
    <property type="molecule type" value="Genomic_DNA"/>
</dbReference>
<gene>
    <name evidence="1" type="ORF">UFOPK3874_00774</name>
    <name evidence="2" type="ORF">UFOPK4095_01124</name>
</gene>
<reference evidence="1" key="1">
    <citation type="submission" date="2020-05" db="EMBL/GenBank/DDBJ databases">
        <authorList>
            <person name="Chiriac C."/>
            <person name="Salcher M."/>
            <person name="Ghai R."/>
            <person name="Kavagutti S V."/>
        </authorList>
    </citation>
    <scope>NUCLEOTIDE SEQUENCE</scope>
</reference>
<organism evidence="1">
    <name type="scientific">freshwater metagenome</name>
    <dbReference type="NCBI Taxonomy" id="449393"/>
    <lineage>
        <taxon>unclassified sequences</taxon>
        <taxon>metagenomes</taxon>
        <taxon>ecological metagenomes</taxon>
    </lineage>
</organism>
<dbReference type="EMBL" id="CAFBPI010000093">
    <property type="protein sequence ID" value="CAB5023057.1"/>
    <property type="molecule type" value="Genomic_DNA"/>
</dbReference>
<accession>A0A6J7L7V1</accession>
<dbReference type="AlphaFoldDB" id="A0A6J7L7V1"/>